<sequence length="1402" mass="145419">MNDVALPRARRAGASWLRRIASVAALTMAAQLLTAQAPAWADEPRYDRSVVVDDMMDGGPSLSRAAEAVLLGGDAEFQAYQDGAREAAVEADLRAGAEVLAGMDGPSTRAAALQALSGDVDDIRAFVQGGYDAAWKADERVRVFRVAESGGPTTRAAAQRALAGTPEELNQFLSSGRESAEHADDRLAATRMLTGGSNNSGPILDQAAQRALAGAAEDLTEFLATGQFVARARDAELASVTKLTEQAKEAGETTARESLAAQEASTRAVNAAAEAKKQAQVAAAETKAAGRDAAKASAAAGRAADAAAGAAEAAREAVSASNAAMRAARIASDAARKATTAASLTAQAAARAQQAAALARTDASKAAAARQAAQQARDAAAKARQLDQIKAERDRALAQAEAAGQASKDASGQAAAAATAAAEAGNQSGVSAAQAQRARDAAERARRQAAAAGRAADRAISLARAAAKASDEAFRFAESAAQHAERAAAAAMEAADSAYDASKAAAESTRHAAAAIEASNTAVQAANQAVELEKLARQEDIARLAEATEQGVEAAEDALAADQAAKAVGGEIAEWNRNLTWDTPEEDRVSPATRALLTTASAVGAPTAVMMEHGRRAALDLTKTGGDWSKIAAQDVLSGGEVEMRSWLTEGRRLASGQDDRARAWRLIDTLPDGAEKTAARTALAGDDATVDRFLRTRSYAGKTVKDRAEIYRILETADGNVKAAGERALGGTSADLHQFLRSGQFAARAADERFEVYRVMETGGPEVQAAGQVALAGPVSYISYFLNVTRYKAAQRDAEQAAHVSTVRALIVQAQQYAETALADAAEASRVAAVARKASAEAESWRQKAAASATKAGEYAEDARQSANAAKASANQAAQSAETAKSAANRAQASAESAARSAATATAASRRAAGDARNAANAAYDAKQSALAAGRDAAAADQAAKEASAIYTQALKEDEALRRSTQAGTAFGGDGAALDEHKSWGCLASTDALSANCVGVYKDFAKALVNPQQCASTTERNLGCDMLKDLNTFVQDNPDLLMDMLQFVLGLCGMVPGVGEACDAADAAISFGRGDVLGGLLSVGAAVPVFGWLASGAKMLKNSDKLRNIKNIVRTLMGGCKNSFTEDTPVVMADGTEQPIDEVEKGDEVLATDPETGRSGARPVTDTIVGSGTKSLVAVKVAGGGAVTATSNHPFWVADLRAWVPAGSLEAGQWLRTASGTWAQVEAVEARTAEARVYNLSVAGIPTYYVKAGATPVLVHNCQGSDLAAAYRANQNNGAGINRNIAVAQHDLFGEMDTLYSVSGKHRNPGTVDAPAARQFSTPPGKEWDSEAQILEHYASFLPADARGTIKLYTEAAPCPSCSSVIQQFKNKYPHIKLDISYTWETPEEMQKALRDKRKPK</sequence>
<evidence type="ECO:0000256" key="3">
    <source>
        <dbReference type="SAM" id="SignalP"/>
    </source>
</evidence>
<dbReference type="RefSeq" id="WP_251799739.1">
    <property type="nucleotide sequence ID" value="NZ_JAMQOL010000026.1"/>
</dbReference>
<dbReference type="PROSITE" id="PS50817">
    <property type="entry name" value="INTEIN_N_TER"/>
    <property type="match status" value="1"/>
</dbReference>
<dbReference type="InterPro" id="IPR030934">
    <property type="entry name" value="Intein_C"/>
</dbReference>
<keyword evidence="1" id="KW-0175">Coiled coil</keyword>
<dbReference type="PROSITE" id="PS50818">
    <property type="entry name" value="INTEIN_C_TER"/>
    <property type="match status" value="1"/>
</dbReference>
<dbReference type="SMART" id="SM00306">
    <property type="entry name" value="HintN"/>
    <property type="match status" value="1"/>
</dbReference>
<dbReference type="InterPro" id="IPR006141">
    <property type="entry name" value="Intein_N"/>
</dbReference>
<feature type="compositionally biased region" description="Basic and acidic residues" evidence="2">
    <location>
        <begin position="437"/>
        <end position="446"/>
    </location>
</feature>
<feature type="chain" id="PRO_5047410777" evidence="3">
    <location>
        <begin position="42"/>
        <end position="1402"/>
    </location>
</feature>
<feature type="compositionally biased region" description="Low complexity" evidence="2">
    <location>
        <begin position="424"/>
        <end position="436"/>
    </location>
</feature>
<feature type="signal peptide" evidence="3">
    <location>
        <begin position="1"/>
        <end position="41"/>
    </location>
</feature>
<dbReference type="CDD" id="cd20745">
    <property type="entry name" value="FIX_RhsA_AHH_HNH-like"/>
    <property type="match status" value="1"/>
</dbReference>
<dbReference type="InterPro" id="IPR005506">
    <property type="entry name" value="DUF312_ALF"/>
</dbReference>
<evidence type="ECO:0000256" key="1">
    <source>
        <dbReference type="SAM" id="Coils"/>
    </source>
</evidence>
<dbReference type="CDD" id="cd00081">
    <property type="entry name" value="Hint"/>
    <property type="match status" value="1"/>
</dbReference>
<comment type="caution">
    <text evidence="5">The sequence shown here is derived from an EMBL/GenBank/DDBJ whole genome shotgun (WGS) entry which is preliminary data.</text>
</comment>
<dbReference type="EMBL" id="JAMQOL010000026">
    <property type="protein sequence ID" value="MCM4079926.1"/>
    <property type="molecule type" value="Genomic_DNA"/>
</dbReference>
<name>A0ABT0Y1L1_9ACTN</name>
<dbReference type="Proteomes" id="UP001523216">
    <property type="component" value="Unassembled WGS sequence"/>
</dbReference>
<dbReference type="Pfam" id="PF03752">
    <property type="entry name" value="ALF"/>
    <property type="match status" value="5"/>
</dbReference>
<reference evidence="5 6" key="1">
    <citation type="submission" date="2022-06" db="EMBL/GenBank/DDBJ databases">
        <title>Actinoplanes abujensis sp. nov., isolated from Nigerian arid soil.</title>
        <authorList>
            <person name="Ding P."/>
        </authorList>
    </citation>
    <scope>NUCLEOTIDE SEQUENCE [LARGE SCALE GENOMIC DNA]</scope>
    <source>
        <strain evidence="6">TRM88002</strain>
    </source>
</reference>
<dbReference type="InterPro" id="IPR036844">
    <property type="entry name" value="Hint_dom_sf"/>
</dbReference>
<keyword evidence="3" id="KW-0732">Signal</keyword>
<evidence type="ECO:0000313" key="6">
    <source>
        <dbReference type="Proteomes" id="UP001523216"/>
    </source>
</evidence>
<dbReference type="Pfam" id="PF07591">
    <property type="entry name" value="PT-HINT"/>
    <property type="match status" value="1"/>
</dbReference>
<proteinExistence type="predicted"/>
<dbReference type="InterPro" id="IPR032721">
    <property type="entry name" value="Toxin-deaminase"/>
</dbReference>
<dbReference type="PANTHER" id="PTHR23242:SF9">
    <property type="entry name" value="TRANSCRIPTION FACTOR HOXA13"/>
    <property type="match status" value="1"/>
</dbReference>
<evidence type="ECO:0000256" key="2">
    <source>
        <dbReference type="SAM" id="MobiDB-lite"/>
    </source>
</evidence>
<dbReference type="Gene3D" id="2.170.16.10">
    <property type="entry name" value="Hedgehog/Intein (Hint) domain"/>
    <property type="match status" value="1"/>
</dbReference>
<feature type="region of interest" description="Disordered" evidence="2">
    <location>
        <begin position="424"/>
        <end position="450"/>
    </location>
</feature>
<evidence type="ECO:0000259" key="4">
    <source>
        <dbReference type="SMART" id="SM00306"/>
    </source>
</evidence>
<evidence type="ECO:0000313" key="5">
    <source>
        <dbReference type="EMBL" id="MCM4079926.1"/>
    </source>
</evidence>
<organism evidence="5 6">
    <name type="scientific">Paractinoplanes hotanensis</name>
    <dbReference type="NCBI Taxonomy" id="2906497"/>
    <lineage>
        <taxon>Bacteria</taxon>
        <taxon>Bacillati</taxon>
        <taxon>Actinomycetota</taxon>
        <taxon>Actinomycetes</taxon>
        <taxon>Micromonosporales</taxon>
        <taxon>Micromonosporaceae</taxon>
        <taxon>Paractinoplanes</taxon>
    </lineage>
</organism>
<dbReference type="Pfam" id="PF14424">
    <property type="entry name" value="Toxin-deaminase"/>
    <property type="match status" value="1"/>
</dbReference>
<protein>
    <submittedName>
        <fullName evidence="5">Polymorphic toxin-type HINT domain-containing protein</fullName>
    </submittedName>
</protein>
<feature type="domain" description="Hint" evidence="4">
    <location>
        <begin position="1122"/>
        <end position="1220"/>
    </location>
</feature>
<dbReference type="InterPro" id="IPR003587">
    <property type="entry name" value="Hint_dom_N"/>
</dbReference>
<dbReference type="PANTHER" id="PTHR23242">
    <property type="entry name" value="TRANSCRIPTION FACTOR HOXA13"/>
    <property type="match status" value="1"/>
</dbReference>
<gene>
    <name evidence="5" type="ORF">LXN57_20315</name>
</gene>
<dbReference type="Gene3D" id="3.40.140.10">
    <property type="entry name" value="Cytidine Deaminase, domain 2"/>
    <property type="match status" value="1"/>
</dbReference>
<dbReference type="SUPFAM" id="SSF51294">
    <property type="entry name" value="Hedgehog/intein (Hint) domain"/>
    <property type="match status" value="1"/>
</dbReference>
<feature type="coiled-coil region" evidence="1">
    <location>
        <begin position="366"/>
        <end position="406"/>
    </location>
</feature>
<keyword evidence="6" id="KW-1185">Reference proteome</keyword>
<feature type="region of interest" description="Disordered" evidence="2">
    <location>
        <begin position="871"/>
        <end position="896"/>
    </location>
</feature>
<accession>A0ABT0Y1L1</accession>